<accession>A0A0C3PLW6</accession>
<dbReference type="AlphaFoldDB" id="A0A0C3PLW6"/>
<dbReference type="STRING" id="745531.A0A0C3PLW6"/>
<feature type="compositionally biased region" description="Acidic residues" evidence="1">
    <location>
        <begin position="367"/>
        <end position="384"/>
    </location>
</feature>
<feature type="compositionally biased region" description="Basic and acidic residues" evidence="1">
    <location>
        <begin position="248"/>
        <end position="260"/>
    </location>
</feature>
<name>A0A0C3PLW6_PHLG1</name>
<feature type="region of interest" description="Disordered" evidence="1">
    <location>
        <begin position="186"/>
        <end position="504"/>
    </location>
</feature>
<dbReference type="Proteomes" id="UP000053257">
    <property type="component" value="Unassembled WGS sequence"/>
</dbReference>
<feature type="compositionally biased region" description="Polar residues" evidence="1">
    <location>
        <begin position="58"/>
        <end position="68"/>
    </location>
</feature>
<reference evidence="2 3" key="1">
    <citation type="journal article" date="2014" name="PLoS Genet.">
        <title>Analysis of the Phlebiopsis gigantea genome, transcriptome and secretome provides insight into its pioneer colonization strategies of wood.</title>
        <authorList>
            <person name="Hori C."/>
            <person name="Ishida T."/>
            <person name="Igarashi K."/>
            <person name="Samejima M."/>
            <person name="Suzuki H."/>
            <person name="Master E."/>
            <person name="Ferreira P."/>
            <person name="Ruiz-Duenas F.J."/>
            <person name="Held B."/>
            <person name="Canessa P."/>
            <person name="Larrondo L.F."/>
            <person name="Schmoll M."/>
            <person name="Druzhinina I.S."/>
            <person name="Kubicek C.P."/>
            <person name="Gaskell J.A."/>
            <person name="Kersten P."/>
            <person name="St John F."/>
            <person name="Glasner J."/>
            <person name="Sabat G."/>
            <person name="Splinter BonDurant S."/>
            <person name="Syed K."/>
            <person name="Yadav J."/>
            <person name="Mgbeahuruike A.C."/>
            <person name="Kovalchuk A."/>
            <person name="Asiegbu F.O."/>
            <person name="Lackner G."/>
            <person name="Hoffmeister D."/>
            <person name="Rencoret J."/>
            <person name="Gutierrez A."/>
            <person name="Sun H."/>
            <person name="Lindquist E."/>
            <person name="Barry K."/>
            <person name="Riley R."/>
            <person name="Grigoriev I.V."/>
            <person name="Henrissat B."/>
            <person name="Kues U."/>
            <person name="Berka R.M."/>
            <person name="Martinez A.T."/>
            <person name="Covert S.F."/>
            <person name="Blanchette R.A."/>
            <person name="Cullen D."/>
        </authorList>
    </citation>
    <scope>NUCLEOTIDE SEQUENCE [LARGE SCALE GENOMIC DNA]</scope>
    <source>
        <strain evidence="2 3">11061_1 CR5-6</strain>
    </source>
</reference>
<feature type="compositionally biased region" description="Polar residues" evidence="1">
    <location>
        <begin position="261"/>
        <end position="274"/>
    </location>
</feature>
<evidence type="ECO:0000313" key="2">
    <source>
        <dbReference type="EMBL" id="KIP07543.1"/>
    </source>
</evidence>
<gene>
    <name evidence="2" type="ORF">PHLGIDRAFT_127575</name>
</gene>
<feature type="compositionally biased region" description="Basic and acidic residues" evidence="1">
    <location>
        <begin position="403"/>
        <end position="414"/>
    </location>
</feature>
<feature type="compositionally biased region" description="Basic and acidic residues" evidence="1">
    <location>
        <begin position="219"/>
        <end position="238"/>
    </location>
</feature>
<feature type="region of interest" description="Disordered" evidence="1">
    <location>
        <begin position="1"/>
        <end position="169"/>
    </location>
</feature>
<feature type="region of interest" description="Disordered" evidence="1">
    <location>
        <begin position="1009"/>
        <end position="1028"/>
    </location>
</feature>
<feature type="compositionally biased region" description="Low complexity" evidence="1">
    <location>
        <begin position="69"/>
        <end position="97"/>
    </location>
</feature>
<feature type="region of interest" description="Disordered" evidence="1">
    <location>
        <begin position="524"/>
        <end position="544"/>
    </location>
</feature>
<evidence type="ECO:0000313" key="3">
    <source>
        <dbReference type="Proteomes" id="UP000053257"/>
    </source>
</evidence>
<organism evidence="2 3">
    <name type="scientific">Phlebiopsis gigantea (strain 11061_1 CR5-6)</name>
    <name type="common">White-rot fungus</name>
    <name type="synonym">Peniophora gigantea</name>
    <dbReference type="NCBI Taxonomy" id="745531"/>
    <lineage>
        <taxon>Eukaryota</taxon>
        <taxon>Fungi</taxon>
        <taxon>Dikarya</taxon>
        <taxon>Basidiomycota</taxon>
        <taxon>Agaricomycotina</taxon>
        <taxon>Agaricomycetes</taxon>
        <taxon>Polyporales</taxon>
        <taxon>Phanerochaetaceae</taxon>
        <taxon>Phlebiopsis</taxon>
    </lineage>
</organism>
<feature type="compositionally biased region" description="Acidic residues" evidence="1">
    <location>
        <begin position="421"/>
        <end position="432"/>
    </location>
</feature>
<feature type="compositionally biased region" description="Polar residues" evidence="1">
    <location>
        <begin position="124"/>
        <end position="144"/>
    </location>
</feature>
<dbReference type="OrthoDB" id="3243310at2759"/>
<feature type="compositionally biased region" description="Polar residues" evidence="1">
    <location>
        <begin position="468"/>
        <end position="493"/>
    </location>
</feature>
<feature type="compositionally biased region" description="Low complexity" evidence="1">
    <location>
        <begin position="197"/>
        <end position="212"/>
    </location>
</feature>
<dbReference type="HOGENOM" id="CLU_004143_0_0_1"/>
<protein>
    <submittedName>
        <fullName evidence="2">Uncharacterized protein</fullName>
    </submittedName>
</protein>
<sequence>MSSSQSLVRNRKPQILPATQGPMQTIIAPRETSPSPSFRERQRAIKAHSMPIVPSLGQILSGTTQQNISQPSPTGSTGSLPSRRSPPAASRISPAAAKLSNTSHMAQRGEQTPERVSSPPPLQHAQTSPAVPQLITTSLQSQSGVPAHQPRPVPRQGPPQFLSQQYQTTMDDKWQITEDLMREFERGDEMEHGQLNGTSGMAYAGGAASSSSLHLQHTAVERVRAADRASPKDSDNPAKRQVLQKEAQNVRESPKARERSATMSSAISQHTDPQSLARRTPEYRGSPPFHTPMASPGERSAAYTQYVPDSYPSSQATTQAQATSRKPVPVASEPIVMRSTPPMTTKLAAQPQNGGPRVPDRALPLQEEPEEDAGQDFTEQETEYEDPRHSSPKSGVDVYSEGHGSRYEARRDHGQGAPHTDDDDDDETLNEEVQDHLQQSKSESEDSGFTPRSPSTSLPERPRDDRYSPTSNSQYSTATSQLTQLSAENQTTVRARHRIGSTDQLGMRTFDPTLFEQTMSINRTNGQDQSVNGQRPTPTTAHSLQYPHTARPFISGAYGQNSQSLPPMSPHFEDLKGVFDNPTSTYLQSFLQSPAPTPAGGGRPGAPVPPTPMTHTAAPSPSPLSAMPSDIEPRQIGSPYPYPFTHIRRTTLSAAQNAPSSTYDPNSPAAVREQLAMQMHMYALNNGLAPPSDTTFSPSATPFPGAGYNPWAFLYQTARQGDSAMSMRSSPSHEPVSLPRPPLRGRNLRRKENAVNLRVPAGRRRVKPPPRVESTQPRDTSPEPSSGEETAGEEHFVDRFPQNGVNGVKVNGHKQNGITAEEQEDDEDDDWCDEDDDEEDLLHLEYHPSFISRPNKRRRRWDSRLEALTQAFQALDRETDTTLVLLAAPSHTDSLFALTSRSIRRDPSLYNSNALKDLRSNFKTLAGQRRDTRTPTISIIDRLSQSGSSIDGSQAGGEGREEELKRALEAALGSISAMGTIYEEREARWRDELRRLSEDRAHVENLLRHTLGSPLPPPQPVTEQTLLG</sequence>
<feature type="region of interest" description="Disordered" evidence="1">
    <location>
        <begin position="588"/>
        <end position="639"/>
    </location>
</feature>
<feature type="compositionally biased region" description="Low complexity" evidence="1">
    <location>
        <begin position="313"/>
        <end position="324"/>
    </location>
</feature>
<feature type="compositionally biased region" description="Polar residues" evidence="1">
    <location>
        <begin position="773"/>
        <end position="788"/>
    </location>
</feature>
<feature type="compositionally biased region" description="Acidic residues" evidence="1">
    <location>
        <begin position="821"/>
        <end position="836"/>
    </location>
</feature>
<evidence type="ECO:0000256" key="1">
    <source>
        <dbReference type="SAM" id="MobiDB-lite"/>
    </source>
</evidence>
<proteinExistence type="predicted"/>
<feature type="region of interest" description="Disordered" evidence="1">
    <location>
        <begin position="722"/>
        <end position="836"/>
    </location>
</feature>
<feature type="compositionally biased region" description="Low complexity" evidence="1">
    <location>
        <begin position="613"/>
        <end position="629"/>
    </location>
</feature>
<keyword evidence="3" id="KW-1185">Reference proteome</keyword>
<feature type="compositionally biased region" description="Polar residues" evidence="1">
    <location>
        <begin position="524"/>
        <end position="543"/>
    </location>
</feature>
<dbReference type="EMBL" id="KN840495">
    <property type="protein sequence ID" value="KIP07543.1"/>
    <property type="molecule type" value="Genomic_DNA"/>
</dbReference>